<accession>A0AA35ZZQ4</accession>
<keyword evidence="3" id="KW-1185">Reference proteome</keyword>
<gene>
    <name evidence="2" type="ORF">LSALG_LOCUS39419</name>
</gene>
<dbReference type="AlphaFoldDB" id="A0AA35ZZQ4"/>
<evidence type="ECO:0000313" key="2">
    <source>
        <dbReference type="EMBL" id="CAI9300812.1"/>
    </source>
</evidence>
<feature type="compositionally biased region" description="Basic and acidic residues" evidence="1">
    <location>
        <begin position="8"/>
        <end position="20"/>
    </location>
</feature>
<organism evidence="2 3">
    <name type="scientific">Lactuca saligna</name>
    <name type="common">Willowleaf lettuce</name>
    <dbReference type="NCBI Taxonomy" id="75948"/>
    <lineage>
        <taxon>Eukaryota</taxon>
        <taxon>Viridiplantae</taxon>
        <taxon>Streptophyta</taxon>
        <taxon>Embryophyta</taxon>
        <taxon>Tracheophyta</taxon>
        <taxon>Spermatophyta</taxon>
        <taxon>Magnoliopsida</taxon>
        <taxon>eudicotyledons</taxon>
        <taxon>Gunneridae</taxon>
        <taxon>Pentapetalae</taxon>
        <taxon>asterids</taxon>
        <taxon>campanulids</taxon>
        <taxon>Asterales</taxon>
        <taxon>Asteraceae</taxon>
        <taxon>Cichorioideae</taxon>
        <taxon>Cichorieae</taxon>
        <taxon>Lactucinae</taxon>
        <taxon>Lactuca</taxon>
    </lineage>
</organism>
<feature type="region of interest" description="Disordered" evidence="1">
    <location>
        <begin position="1"/>
        <end position="21"/>
    </location>
</feature>
<proteinExistence type="predicted"/>
<evidence type="ECO:0000313" key="3">
    <source>
        <dbReference type="Proteomes" id="UP001177003"/>
    </source>
</evidence>
<name>A0AA35ZZQ4_LACSI</name>
<dbReference type="EMBL" id="OX465085">
    <property type="protein sequence ID" value="CAI9300812.1"/>
    <property type="molecule type" value="Genomic_DNA"/>
</dbReference>
<dbReference type="Proteomes" id="UP001177003">
    <property type="component" value="Chromosome 9"/>
</dbReference>
<sequence>MMAKTTRSKGEGRGSRDGSWRRGATLVAPSSILSSFSSNISQRWRQRETNRRNTTGKGCLVVVVRPEGRETRKRRVAALFLLLEDHPPLVRWFTCVLQLIYKFADSLLFFANLLQRDHERVKIVFPFAMIRKWVSDFTGEEESTTTTTSSSPPYLLRSEQQPRPTASPFVLQSSHSSEIDTSSHHFLSLLFSLIKAYEDSTSSLISLPHRNPSCPLIEPLAHLPFYGIPKPLKPR</sequence>
<evidence type="ECO:0000256" key="1">
    <source>
        <dbReference type="SAM" id="MobiDB-lite"/>
    </source>
</evidence>
<protein>
    <submittedName>
        <fullName evidence="2">Uncharacterized protein</fullName>
    </submittedName>
</protein>
<reference evidence="2" key="1">
    <citation type="submission" date="2023-04" db="EMBL/GenBank/DDBJ databases">
        <authorList>
            <person name="Vijverberg K."/>
            <person name="Xiong W."/>
            <person name="Schranz E."/>
        </authorList>
    </citation>
    <scope>NUCLEOTIDE SEQUENCE</scope>
</reference>